<evidence type="ECO:0000313" key="2">
    <source>
        <dbReference type="EMBL" id="GIG16430.1"/>
    </source>
</evidence>
<dbReference type="InterPro" id="IPR016181">
    <property type="entry name" value="Acyl_CoA_acyltransferase"/>
</dbReference>
<reference evidence="2" key="1">
    <citation type="submission" date="2021-01" db="EMBL/GenBank/DDBJ databases">
        <title>Whole genome shotgun sequence of Catellatospora methionotrophica NBRC 14553.</title>
        <authorList>
            <person name="Komaki H."/>
            <person name="Tamura T."/>
        </authorList>
    </citation>
    <scope>NUCLEOTIDE SEQUENCE</scope>
    <source>
        <strain evidence="2">NBRC 14553</strain>
    </source>
</reference>
<proteinExistence type="predicted"/>
<dbReference type="Proteomes" id="UP000660339">
    <property type="component" value="Unassembled WGS sequence"/>
</dbReference>
<evidence type="ECO:0000259" key="1">
    <source>
        <dbReference type="PROSITE" id="PS51186"/>
    </source>
</evidence>
<comment type="caution">
    <text evidence="2">The sequence shown here is derived from an EMBL/GenBank/DDBJ whole genome shotgun (WGS) entry which is preliminary data.</text>
</comment>
<name>A0A8J3LD02_9ACTN</name>
<sequence>MPTSPVFRTERLLVRPFDQADVASAYAMWSDPEVCRFTGDDPPSGIEVIAADIPRWQAVAERGAGCGFWAVTTLDGGFAGDVYVRPFDGRAGEHEVGWHLARSCWGRGYATEIAAGVLAHARRHGLDRLVALIDPGHAASRRVAEKAGMVFEGLSDRYDPGDPPVAVYAAPLP</sequence>
<dbReference type="InterPro" id="IPR000182">
    <property type="entry name" value="GNAT_dom"/>
</dbReference>
<keyword evidence="3" id="KW-1185">Reference proteome</keyword>
<dbReference type="RefSeq" id="WP_166385596.1">
    <property type="nucleotide sequence ID" value="NZ_BAAATT010000003.1"/>
</dbReference>
<evidence type="ECO:0000313" key="3">
    <source>
        <dbReference type="Proteomes" id="UP000660339"/>
    </source>
</evidence>
<feature type="domain" description="N-acetyltransferase" evidence="1">
    <location>
        <begin position="12"/>
        <end position="173"/>
    </location>
</feature>
<dbReference type="EMBL" id="BONJ01000026">
    <property type="protein sequence ID" value="GIG16430.1"/>
    <property type="molecule type" value="Genomic_DNA"/>
</dbReference>
<dbReference type="SUPFAM" id="SSF55729">
    <property type="entry name" value="Acyl-CoA N-acyltransferases (Nat)"/>
    <property type="match status" value="1"/>
</dbReference>
<dbReference type="InterPro" id="IPR051531">
    <property type="entry name" value="N-acetyltransferase"/>
</dbReference>
<accession>A0A8J3LD02</accession>
<dbReference type="Pfam" id="PF13302">
    <property type="entry name" value="Acetyltransf_3"/>
    <property type="match status" value="1"/>
</dbReference>
<dbReference type="PANTHER" id="PTHR43792">
    <property type="entry name" value="GNAT FAMILY, PUTATIVE (AFU_ORTHOLOGUE AFUA_3G00765)-RELATED-RELATED"/>
    <property type="match status" value="1"/>
</dbReference>
<dbReference type="PANTHER" id="PTHR43792:SF1">
    <property type="entry name" value="N-ACETYLTRANSFERASE DOMAIN-CONTAINING PROTEIN"/>
    <property type="match status" value="1"/>
</dbReference>
<gene>
    <name evidence="2" type="ORF">Cme02nite_47620</name>
</gene>
<dbReference type="GO" id="GO:0016747">
    <property type="term" value="F:acyltransferase activity, transferring groups other than amino-acyl groups"/>
    <property type="evidence" value="ECO:0007669"/>
    <property type="project" value="InterPro"/>
</dbReference>
<dbReference type="AlphaFoldDB" id="A0A8J3LD02"/>
<dbReference type="PROSITE" id="PS51186">
    <property type="entry name" value="GNAT"/>
    <property type="match status" value="1"/>
</dbReference>
<dbReference type="Gene3D" id="3.40.630.30">
    <property type="match status" value="1"/>
</dbReference>
<protein>
    <submittedName>
        <fullName evidence="2">N-acetyltransferase</fullName>
    </submittedName>
</protein>
<organism evidence="2 3">
    <name type="scientific">Catellatospora methionotrophica</name>
    <dbReference type="NCBI Taxonomy" id="121620"/>
    <lineage>
        <taxon>Bacteria</taxon>
        <taxon>Bacillati</taxon>
        <taxon>Actinomycetota</taxon>
        <taxon>Actinomycetes</taxon>
        <taxon>Micromonosporales</taxon>
        <taxon>Micromonosporaceae</taxon>
        <taxon>Catellatospora</taxon>
    </lineage>
</organism>